<feature type="transmembrane region" description="Helical" evidence="1">
    <location>
        <begin position="40"/>
        <end position="61"/>
    </location>
</feature>
<sequence length="127" mass="14184">MVLTQRVTQICLFLISLIGVLGGILQMWKGEPHTAPDLDNVHRFLAGIYLACGIISFWTALTIRKQHMLVFLLAGGVLMGALGRAISMNIVGVPNPKGLWYTYFLSEIIIPILMIVTQLITSRRKYK</sequence>
<keyword evidence="1" id="KW-0812">Transmembrane</keyword>
<organism evidence="2 3">
    <name type="scientific">Chryseobacterium nematophagum</name>
    <dbReference type="NCBI Taxonomy" id="2305228"/>
    <lineage>
        <taxon>Bacteria</taxon>
        <taxon>Pseudomonadati</taxon>
        <taxon>Bacteroidota</taxon>
        <taxon>Flavobacteriia</taxon>
        <taxon>Flavobacteriales</taxon>
        <taxon>Weeksellaceae</taxon>
        <taxon>Chryseobacterium group</taxon>
        <taxon>Chryseobacterium</taxon>
    </lineage>
</organism>
<dbReference type="RefSeq" id="WP_122636489.1">
    <property type="nucleotide sequence ID" value="NZ_QWIU01000002.1"/>
</dbReference>
<feature type="transmembrane region" description="Helical" evidence="1">
    <location>
        <begin position="68"/>
        <end position="87"/>
    </location>
</feature>
<gene>
    <name evidence="2" type="ORF">D1631_11020</name>
</gene>
<dbReference type="InterPro" id="IPR025597">
    <property type="entry name" value="DUF4345"/>
</dbReference>
<comment type="caution">
    <text evidence="2">The sequence shown here is derived from an EMBL/GenBank/DDBJ whole genome shotgun (WGS) entry which is preliminary data.</text>
</comment>
<dbReference type="AlphaFoldDB" id="A0A3M7TH60"/>
<reference evidence="2 3" key="1">
    <citation type="submission" date="2018-08" db="EMBL/GenBank/DDBJ databases">
        <title>Chryseobacterium nematophagum: a novel matrix digesting pathogen of nematodes.</title>
        <authorList>
            <person name="Page A."/>
            <person name="Roberts M."/>
            <person name="Felix M.-A."/>
            <person name="Weir W."/>
        </authorList>
    </citation>
    <scope>NUCLEOTIDE SEQUENCE [LARGE SCALE GENOMIC DNA]</scope>
    <source>
        <strain evidence="2 3">JUb129</strain>
    </source>
</reference>
<evidence type="ECO:0000313" key="3">
    <source>
        <dbReference type="Proteomes" id="UP000278775"/>
    </source>
</evidence>
<feature type="transmembrane region" description="Helical" evidence="1">
    <location>
        <begin position="7"/>
        <end position="28"/>
    </location>
</feature>
<name>A0A3M7TH60_9FLAO</name>
<feature type="transmembrane region" description="Helical" evidence="1">
    <location>
        <begin position="99"/>
        <end position="121"/>
    </location>
</feature>
<evidence type="ECO:0000256" key="1">
    <source>
        <dbReference type="SAM" id="Phobius"/>
    </source>
</evidence>
<accession>A0A3M7TH60</accession>
<dbReference type="Pfam" id="PF14248">
    <property type="entry name" value="DUF4345"/>
    <property type="match status" value="1"/>
</dbReference>
<keyword evidence="1" id="KW-1133">Transmembrane helix</keyword>
<dbReference type="Proteomes" id="UP000278775">
    <property type="component" value="Unassembled WGS sequence"/>
</dbReference>
<dbReference type="EMBL" id="QWIU01000002">
    <property type="protein sequence ID" value="RNA62424.1"/>
    <property type="molecule type" value="Genomic_DNA"/>
</dbReference>
<protein>
    <submittedName>
        <fullName evidence="2">DUF4345 domain-containing protein</fullName>
    </submittedName>
</protein>
<dbReference type="OrthoDB" id="4549167at2"/>
<evidence type="ECO:0000313" key="2">
    <source>
        <dbReference type="EMBL" id="RNA62424.1"/>
    </source>
</evidence>
<keyword evidence="1" id="KW-0472">Membrane</keyword>
<proteinExistence type="predicted"/>